<feature type="region of interest" description="Disordered" evidence="1">
    <location>
        <begin position="1"/>
        <end position="33"/>
    </location>
</feature>
<name>A0ABD1D8X9_CULPP</name>
<evidence type="ECO:0000256" key="1">
    <source>
        <dbReference type="SAM" id="MobiDB-lite"/>
    </source>
</evidence>
<gene>
    <name evidence="2" type="ORF">pipiens_010888</name>
</gene>
<keyword evidence="3" id="KW-1185">Reference proteome</keyword>
<reference evidence="2 3" key="1">
    <citation type="submission" date="2024-05" db="EMBL/GenBank/DDBJ databases">
        <title>Culex pipiens pipiens assembly and annotation.</title>
        <authorList>
            <person name="Alout H."/>
            <person name="Durand T."/>
        </authorList>
    </citation>
    <scope>NUCLEOTIDE SEQUENCE [LARGE SCALE GENOMIC DNA]</scope>
    <source>
        <strain evidence="2">HA-2024</strain>
        <tissue evidence="2">Whole body</tissue>
    </source>
</reference>
<dbReference type="Proteomes" id="UP001562425">
    <property type="component" value="Unassembled WGS sequence"/>
</dbReference>
<dbReference type="AlphaFoldDB" id="A0ABD1D8X9"/>
<evidence type="ECO:0000313" key="3">
    <source>
        <dbReference type="Proteomes" id="UP001562425"/>
    </source>
</evidence>
<sequence>MPSSRRFIVPTPGNRSSSHSNGGGPSSSPPLDLVPIYNIDNRIRYGDDDFEPPADDVELRRNHNRDSIGPQMCGIPMRKSKFSSAFKSLSLRRGSTKNQLKLYPGEATPVDESPPCVEDIQISAKRASLRPSKS</sequence>
<evidence type="ECO:0000313" key="2">
    <source>
        <dbReference type="EMBL" id="KAL1395914.1"/>
    </source>
</evidence>
<proteinExistence type="predicted"/>
<accession>A0ABD1D8X9</accession>
<protein>
    <submittedName>
        <fullName evidence="2">Uncharacterized protein</fullName>
    </submittedName>
</protein>
<comment type="caution">
    <text evidence="2">The sequence shown here is derived from an EMBL/GenBank/DDBJ whole genome shotgun (WGS) entry which is preliminary data.</text>
</comment>
<dbReference type="EMBL" id="JBEHCU010006922">
    <property type="protein sequence ID" value="KAL1395914.1"/>
    <property type="molecule type" value="Genomic_DNA"/>
</dbReference>
<feature type="non-terminal residue" evidence="2">
    <location>
        <position position="134"/>
    </location>
</feature>
<organism evidence="2 3">
    <name type="scientific">Culex pipiens pipiens</name>
    <name type="common">Northern house mosquito</name>
    <dbReference type="NCBI Taxonomy" id="38569"/>
    <lineage>
        <taxon>Eukaryota</taxon>
        <taxon>Metazoa</taxon>
        <taxon>Ecdysozoa</taxon>
        <taxon>Arthropoda</taxon>
        <taxon>Hexapoda</taxon>
        <taxon>Insecta</taxon>
        <taxon>Pterygota</taxon>
        <taxon>Neoptera</taxon>
        <taxon>Endopterygota</taxon>
        <taxon>Diptera</taxon>
        <taxon>Nematocera</taxon>
        <taxon>Culicoidea</taxon>
        <taxon>Culicidae</taxon>
        <taxon>Culicinae</taxon>
        <taxon>Culicini</taxon>
        <taxon>Culex</taxon>
        <taxon>Culex</taxon>
    </lineage>
</organism>